<comment type="caution">
    <text evidence="1">The sequence shown here is derived from an EMBL/GenBank/DDBJ whole genome shotgun (WGS) entry which is preliminary data.</text>
</comment>
<dbReference type="PANTHER" id="PTHR37540:SF5">
    <property type="entry name" value="TRANSCRIPTION FACTOR DOMAIN-CONTAINING PROTEIN"/>
    <property type="match status" value="1"/>
</dbReference>
<dbReference type="PANTHER" id="PTHR37540">
    <property type="entry name" value="TRANSCRIPTION FACTOR (ACR-2), PUTATIVE-RELATED-RELATED"/>
    <property type="match status" value="1"/>
</dbReference>
<dbReference type="EMBL" id="JAVRQU010000002">
    <property type="protein sequence ID" value="KAK5706133.1"/>
    <property type="molecule type" value="Genomic_DNA"/>
</dbReference>
<dbReference type="Proteomes" id="UP001310594">
    <property type="component" value="Unassembled WGS sequence"/>
</dbReference>
<dbReference type="AlphaFoldDB" id="A0AAN7ZQA2"/>
<gene>
    <name evidence="1" type="ORF">LTR97_001119</name>
</gene>
<accession>A0AAN7ZQA2</accession>
<reference evidence="1" key="1">
    <citation type="submission" date="2023-08" db="EMBL/GenBank/DDBJ databases">
        <title>Black Yeasts Isolated from many extreme environments.</title>
        <authorList>
            <person name="Coleine C."/>
            <person name="Stajich J.E."/>
            <person name="Selbmann L."/>
        </authorList>
    </citation>
    <scope>NUCLEOTIDE SEQUENCE</scope>
    <source>
        <strain evidence="1">CCFEE 5810</strain>
    </source>
</reference>
<sequence length="380" mass="42876">MAHYLTTLAYRSFPFYASRPLIEIWWPFVRGDDVLFHVVLLLSGLDRDHLQEQHDSVHSGQLLDQCLSLLNARILTPEGMNDGTIVAIASLAAMEHDRGNMRALDMHLEGLKRVVELRGGLDAVRTTNSMAANVVFWCAMVSINEPMLLPVSYGDNDRDVDWLNNPDVTSLLTHDGSEKNLREFGVDIRTANILHEVQRLSRNYTATVQYGNPEEAATVLSYLCSVLERLLQMSRSSTDDSPIAGLSQSCRLAGSLHIFTPMSGYFPDPTFMLSQLVRDLKSSLTKMIRAVGTRSHLLLWLLSVGGITAHKMPERAWFVGHLVVVITDLGIKEWAAMRQHLIQLAFHDNFCDDSFAKLWQEVRARQERLNLTPVQPLVDW</sequence>
<name>A0AAN7ZQA2_9PEZI</name>
<proteinExistence type="predicted"/>
<evidence type="ECO:0000313" key="2">
    <source>
        <dbReference type="Proteomes" id="UP001310594"/>
    </source>
</evidence>
<dbReference type="Pfam" id="PF11951">
    <property type="entry name" value="Fungal_trans_2"/>
    <property type="match status" value="1"/>
</dbReference>
<evidence type="ECO:0000313" key="1">
    <source>
        <dbReference type="EMBL" id="KAK5706133.1"/>
    </source>
</evidence>
<organism evidence="1 2">
    <name type="scientific">Elasticomyces elasticus</name>
    <dbReference type="NCBI Taxonomy" id="574655"/>
    <lineage>
        <taxon>Eukaryota</taxon>
        <taxon>Fungi</taxon>
        <taxon>Dikarya</taxon>
        <taxon>Ascomycota</taxon>
        <taxon>Pezizomycotina</taxon>
        <taxon>Dothideomycetes</taxon>
        <taxon>Dothideomycetidae</taxon>
        <taxon>Mycosphaerellales</taxon>
        <taxon>Teratosphaeriaceae</taxon>
        <taxon>Elasticomyces</taxon>
    </lineage>
</organism>
<protein>
    <submittedName>
        <fullName evidence="1">Uncharacterized protein</fullName>
    </submittedName>
</protein>
<dbReference type="InterPro" id="IPR021858">
    <property type="entry name" value="Fun_TF"/>
</dbReference>